<evidence type="ECO:0000256" key="1">
    <source>
        <dbReference type="ARBA" id="ARBA00003534"/>
    </source>
</evidence>
<dbReference type="EC" id="3.1.1.-" evidence="5"/>
<keyword evidence="8" id="KW-1185">Reference proteome</keyword>
<accession>A0ABR2MNH2</accession>
<keyword evidence="5" id="KW-0964">Secreted</keyword>
<keyword evidence="6" id="KW-0812">Transmembrane</keyword>
<evidence type="ECO:0000313" key="8">
    <source>
        <dbReference type="Proteomes" id="UP001412067"/>
    </source>
</evidence>
<gene>
    <name evidence="7" type="ORF">KSP40_PGU022253</name>
</gene>
<dbReference type="PANTHER" id="PTHR21562">
    <property type="entry name" value="NOTUM-RELATED"/>
    <property type="match status" value="1"/>
</dbReference>
<comment type="function">
    <text evidence="1 5">Hydrolyzes acetyl esters in homogalacturonan regions of pectin. In type I primary cell wall, galacturonic acid residues of pectin can be acetylated at the O-2 and O-3 positions. Decreasing the degree of acetylation of pectin gels in vitro alters their physical properties.</text>
</comment>
<organism evidence="7 8">
    <name type="scientific">Platanthera guangdongensis</name>
    <dbReference type="NCBI Taxonomy" id="2320717"/>
    <lineage>
        <taxon>Eukaryota</taxon>
        <taxon>Viridiplantae</taxon>
        <taxon>Streptophyta</taxon>
        <taxon>Embryophyta</taxon>
        <taxon>Tracheophyta</taxon>
        <taxon>Spermatophyta</taxon>
        <taxon>Magnoliopsida</taxon>
        <taxon>Liliopsida</taxon>
        <taxon>Asparagales</taxon>
        <taxon>Orchidaceae</taxon>
        <taxon>Orchidoideae</taxon>
        <taxon>Orchideae</taxon>
        <taxon>Orchidinae</taxon>
        <taxon>Platanthera</taxon>
    </lineage>
</organism>
<evidence type="ECO:0000256" key="4">
    <source>
        <dbReference type="ARBA" id="ARBA00022512"/>
    </source>
</evidence>
<keyword evidence="6" id="KW-0472">Membrane</keyword>
<comment type="caution">
    <text evidence="7">The sequence shown here is derived from an EMBL/GenBank/DDBJ whole genome shotgun (WGS) entry which is preliminary data.</text>
</comment>
<reference evidence="7 8" key="1">
    <citation type="journal article" date="2022" name="Nat. Plants">
        <title>Genomes of leafy and leafless Platanthera orchids illuminate the evolution of mycoheterotrophy.</title>
        <authorList>
            <person name="Li M.H."/>
            <person name="Liu K.W."/>
            <person name="Li Z."/>
            <person name="Lu H.C."/>
            <person name="Ye Q.L."/>
            <person name="Zhang D."/>
            <person name="Wang J.Y."/>
            <person name="Li Y.F."/>
            <person name="Zhong Z.M."/>
            <person name="Liu X."/>
            <person name="Yu X."/>
            <person name="Liu D.K."/>
            <person name="Tu X.D."/>
            <person name="Liu B."/>
            <person name="Hao Y."/>
            <person name="Liao X.Y."/>
            <person name="Jiang Y.T."/>
            <person name="Sun W.H."/>
            <person name="Chen J."/>
            <person name="Chen Y.Q."/>
            <person name="Ai Y."/>
            <person name="Zhai J.W."/>
            <person name="Wu S.S."/>
            <person name="Zhou Z."/>
            <person name="Hsiao Y.Y."/>
            <person name="Wu W.L."/>
            <person name="Chen Y.Y."/>
            <person name="Lin Y.F."/>
            <person name="Hsu J.L."/>
            <person name="Li C.Y."/>
            <person name="Wang Z.W."/>
            <person name="Zhao X."/>
            <person name="Zhong W.Y."/>
            <person name="Ma X.K."/>
            <person name="Ma L."/>
            <person name="Huang J."/>
            <person name="Chen G.Z."/>
            <person name="Huang M.Z."/>
            <person name="Huang L."/>
            <person name="Peng D.H."/>
            <person name="Luo Y.B."/>
            <person name="Zou S.Q."/>
            <person name="Chen S.P."/>
            <person name="Lan S."/>
            <person name="Tsai W.C."/>
            <person name="Van de Peer Y."/>
            <person name="Liu Z.J."/>
        </authorList>
    </citation>
    <scope>NUCLEOTIDE SEQUENCE [LARGE SCALE GENOMIC DNA]</scope>
    <source>
        <strain evidence="7">Lor288</strain>
    </source>
</reference>
<sequence>MLAALTSFERSTAEGMFINSCFAHCQSELQDAWFAENSPRIHNKSIAEAVGDWYFGRKITKEVGCPYPCDHTCEIPFKSSGMVRGSQLLSRCFFSSFVALVFIIIFYNVNFG</sequence>
<name>A0ABR2MNH2_9ASPA</name>
<keyword evidence="6" id="KW-1133">Transmembrane helix</keyword>
<keyword evidence="5" id="KW-0378">Hydrolase</keyword>
<evidence type="ECO:0000313" key="7">
    <source>
        <dbReference type="EMBL" id="KAK8965743.1"/>
    </source>
</evidence>
<comment type="subcellular location">
    <subcellularLocation>
        <location evidence="2 5">Secreted</location>
        <location evidence="2 5">Cell wall</location>
    </subcellularLocation>
</comment>
<comment type="similarity">
    <text evidence="3 5">Belongs to the pectinacetylesterase family.</text>
</comment>
<keyword evidence="4 5" id="KW-0134">Cell wall</keyword>
<proteinExistence type="inferred from homology"/>
<keyword evidence="5" id="KW-0961">Cell wall biogenesis/degradation</keyword>
<dbReference type="Pfam" id="PF03283">
    <property type="entry name" value="PAE"/>
    <property type="match status" value="1"/>
</dbReference>
<protein>
    <recommendedName>
        <fullName evidence="5">Pectin acetylesterase</fullName>
        <ecNumber evidence="5">3.1.1.-</ecNumber>
    </recommendedName>
</protein>
<dbReference type="PANTHER" id="PTHR21562:SF69">
    <property type="entry name" value="PECTIN ACETYLESTERASE 9"/>
    <property type="match status" value="1"/>
</dbReference>
<dbReference type="EMBL" id="JBBWWR010000005">
    <property type="protein sequence ID" value="KAK8965743.1"/>
    <property type="molecule type" value="Genomic_DNA"/>
</dbReference>
<dbReference type="Proteomes" id="UP001412067">
    <property type="component" value="Unassembled WGS sequence"/>
</dbReference>
<evidence type="ECO:0000256" key="5">
    <source>
        <dbReference type="RuleBase" id="RU363114"/>
    </source>
</evidence>
<evidence type="ECO:0000256" key="6">
    <source>
        <dbReference type="SAM" id="Phobius"/>
    </source>
</evidence>
<evidence type="ECO:0000256" key="3">
    <source>
        <dbReference type="ARBA" id="ARBA00005784"/>
    </source>
</evidence>
<dbReference type="InterPro" id="IPR004963">
    <property type="entry name" value="PAE/NOTUM"/>
</dbReference>
<feature type="transmembrane region" description="Helical" evidence="6">
    <location>
        <begin position="88"/>
        <end position="109"/>
    </location>
</feature>
<evidence type="ECO:0000256" key="2">
    <source>
        <dbReference type="ARBA" id="ARBA00004191"/>
    </source>
</evidence>